<dbReference type="SMART" id="SM00858">
    <property type="entry name" value="SAF"/>
    <property type="match status" value="1"/>
</dbReference>
<dbReference type="Gene3D" id="3.20.20.70">
    <property type="entry name" value="Aldolase class I"/>
    <property type="match status" value="1"/>
</dbReference>
<reference evidence="2 3" key="1">
    <citation type="submission" date="2017-09" db="EMBL/GenBank/DDBJ databases">
        <title>Depth-based differentiation of microbial function through sediment-hosted aquifers and enrichment of novel symbionts in the deep terrestrial subsurface.</title>
        <authorList>
            <person name="Probst A.J."/>
            <person name="Ladd B."/>
            <person name="Jarett J.K."/>
            <person name="Geller-Mcgrath D.E."/>
            <person name="Sieber C.M."/>
            <person name="Emerson J.B."/>
            <person name="Anantharaman K."/>
            <person name="Thomas B.C."/>
            <person name="Malmstrom R."/>
            <person name="Stieglmeier M."/>
            <person name="Klingl A."/>
            <person name="Woyke T."/>
            <person name="Ryan C.M."/>
            <person name="Banfield J.F."/>
        </authorList>
    </citation>
    <scope>NUCLEOTIDE SEQUENCE [LARGE SCALE GENOMIC DNA]</scope>
    <source>
        <strain evidence="2">CG11_big_fil_rev_8_21_14_0_20_42_13</strain>
    </source>
</reference>
<proteinExistence type="predicted"/>
<dbReference type="SUPFAM" id="SSF51269">
    <property type="entry name" value="AFP III-like domain"/>
    <property type="match status" value="1"/>
</dbReference>
<dbReference type="GO" id="GO:0047444">
    <property type="term" value="F:N-acylneuraminate-9-phosphate synthase activity"/>
    <property type="evidence" value="ECO:0007669"/>
    <property type="project" value="TreeGrafter"/>
</dbReference>
<protein>
    <recommendedName>
        <fullName evidence="1">AFP-like domain-containing protein</fullName>
    </recommendedName>
</protein>
<organism evidence="2 3">
    <name type="scientific">Candidatus Ghiorseimicrobium undicola</name>
    <dbReference type="NCBI Taxonomy" id="1974746"/>
    <lineage>
        <taxon>Bacteria</taxon>
        <taxon>Pseudomonadati</taxon>
        <taxon>Candidatus Omnitrophota</taxon>
        <taxon>Candidatus Ghiorseimicrobium</taxon>
    </lineage>
</organism>
<dbReference type="Pfam" id="PF02348">
    <property type="entry name" value="CTP_transf_3"/>
    <property type="match status" value="1"/>
</dbReference>
<dbReference type="InterPro" id="IPR051690">
    <property type="entry name" value="PseI-like"/>
</dbReference>
<name>A0A2H0LYW2_9BACT</name>
<dbReference type="Pfam" id="PF03102">
    <property type="entry name" value="NeuB"/>
    <property type="match status" value="1"/>
</dbReference>
<dbReference type="PROSITE" id="PS50844">
    <property type="entry name" value="AFP_LIKE"/>
    <property type="match status" value="1"/>
</dbReference>
<feature type="domain" description="AFP-like" evidence="1">
    <location>
        <begin position="491"/>
        <end position="547"/>
    </location>
</feature>
<dbReference type="InterPro" id="IPR013132">
    <property type="entry name" value="PseI/NeuA/B-like_N"/>
</dbReference>
<dbReference type="InterPro" id="IPR013785">
    <property type="entry name" value="Aldolase_TIM"/>
</dbReference>
<evidence type="ECO:0000313" key="2">
    <source>
        <dbReference type="EMBL" id="PIQ89613.1"/>
    </source>
</evidence>
<evidence type="ECO:0000313" key="3">
    <source>
        <dbReference type="Proteomes" id="UP000229641"/>
    </source>
</evidence>
<dbReference type="SUPFAM" id="SSF51569">
    <property type="entry name" value="Aldolase"/>
    <property type="match status" value="1"/>
</dbReference>
<dbReference type="Proteomes" id="UP000229641">
    <property type="component" value="Unassembled WGS sequence"/>
</dbReference>
<dbReference type="GO" id="GO:0016051">
    <property type="term" value="P:carbohydrate biosynthetic process"/>
    <property type="evidence" value="ECO:0007669"/>
    <property type="project" value="InterPro"/>
</dbReference>
<sequence>MRYCPLWINDKMKQIIAVIPAKSGSQRLPAKNMAEALGMPLLGYTIGYAKESRLVNKIYVSTDSGEIAEFAGKKGVSVIMRPAKLCGEAPIIDVYRHALLNMDERDIGYIAGLQPDHPDRTISLDEIIKYAQKNDLDDLISVDAGGAKNGSFRILKADALKEKQVSIKAGTLADNATNIHSIADLRMAEAALRFKERPLSIKIKNKFIAKDKPAFIIAEAACNHMCDMNRAKEMIDEAEAAGADAVKFQTYKAEKLVAKNAPTYWNYGTTKSQYDYYKNLDKFGIKEYADLFDYAKDKELAVFSSPFDIDSASMLNELGMSIFKIASCLIPDLKLIRHIARFQKPVILSVGGSEIDEIKEAVGAIYAEGNFSLILLACTLSYPCKYEDAHLLGIKTLTGLFPQAIIGYSDHTEPEKNMVIPSLAVAVGAKVIEKHFTLDRTMSGSGHSFSVDPKDLKNMIENIRIAEKALGEAGLGVREREQKTRENARMSIVAKNRIDKGQVISEANLTVLRPGTGILPKFIDKIVGKKAARDISENEQIQWNDIQ</sequence>
<dbReference type="EMBL" id="PCWA01000030">
    <property type="protein sequence ID" value="PIQ89613.1"/>
    <property type="molecule type" value="Genomic_DNA"/>
</dbReference>
<dbReference type="PANTHER" id="PTHR42966:SF1">
    <property type="entry name" value="SIALIC ACID SYNTHASE"/>
    <property type="match status" value="1"/>
</dbReference>
<dbReference type="InterPro" id="IPR057736">
    <property type="entry name" value="SAF_PseI/NeuA/NeuB"/>
</dbReference>
<dbReference type="SUPFAM" id="SSF53448">
    <property type="entry name" value="Nucleotide-diphospho-sugar transferases"/>
    <property type="match status" value="1"/>
</dbReference>
<dbReference type="Gene3D" id="3.90.1210.10">
    <property type="entry name" value="Antifreeze-like/N-acetylneuraminic acid synthase C-terminal domain"/>
    <property type="match status" value="1"/>
</dbReference>
<dbReference type="PANTHER" id="PTHR42966">
    <property type="entry name" value="N-ACETYLNEURAMINATE SYNTHASE"/>
    <property type="match status" value="1"/>
</dbReference>
<dbReference type="InterPro" id="IPR003329">
    <property type="entry name" value="Cytidylyl_trans"/>
</dbReference>
<gene>
    <name evidence="2" type="ORF">COV72_02010</name>
</gene>
<dbReference type="InterPro" id="IPR029044">
    <property type="entry name" value="Nucleotide-diphossugar_trans"/>
</dbReference>
<dbReference type="CDD" id="cd11615">
    <property type="entry name" value="SAF_NeuB_like"/>
    <property type="match status" value="1"/>
</dbReference>
<dbReference type="InterPro" id="IPR013974">
    <property type="entry name" value="SAF"/>
</dbReference>
<evidence type="ECO:0000259" key="1">
    <source>
        <dbReference type="PROSITE" id="PS50844"/>
    </source>
</evidence>
<comment type="caution">
    <text evidence="2">The sequence shown here is derived from an EMBL/GenBank/DDBJ whole genome shotgun (WGS) entry which is preliminary data.</text>
</comment>
<dbReference type="AlphaFoldDB" id="A0A2H0LYW2"/>
<dbReference type="InterPro" id="IPR036732">
    <property type="entry name" value="AFP_Neu5c_C_sf"/>
</dbReference>
<dbReference type="InterPro" id="IPR006190">
    <property type="entry name" value="SAF_AFP_Neu5Ac"/>
</dbReference>
<dbReference type="Pfam" id="PF08666">
    <property type="entry name" value="SAF"/>
    <property type="match status" value="1"/>
</dbReference>
<dbReference type="Gene3D" id="3.90.550.10">
    <property type="entry name" value="Spore Coat Polysaccharide Biosynthesis Protein SpsA, Chain A"/>
    <property type="match status" value="1"/>
</dbReference>
<accession>A0A2H0LYW2</accession>